<dbReference type="Proteomes" id="UP000887578">
    <property type="component" value="Unplaced"/>
</dbReference>
<sequence length="85" mass="9375">MSDLRFRGRCPACPACNCVNPDATVDAAPVLENAIATAGFAIICKIFYHIFVFVNQRYPSLIPPIFSNKTPTYKDASSQTDTMEK</sequence>
<protein>
    <submittedName>
        <fullName evidence="2">Uncharacterized protein</fullName>
    </submittedName>
</protein>
<evidence type="ECO:0000313" key="2">
    <source>
        <dbReference type="WBParaSite" id="PDA_v2.g25881.t1"/>
    </source>
</evidence>
<reference evidence="2" key="1">
    <citation type="submission" date="2022-11" db="UniProtKB">
        <authorList>
            <consortium name="WormBaseParasite"/>
        </authorList>
    </citation>
    <scope>IDENTIFICATION</scope>
</reference>
<evidence type="ECO:0000313" key="1">
    <source>
        <dbReference type="Proteomes" id="UP000887578"/>
    </source>
</evidence>
<proteinExistence type="predicted"/>
<dbReference type="WBParaSite" id="PDA_v2.g25881.t1">
    <property type="protein sequence ID" value="PDA_v2.g25881.t1"/>
    <property type="gene ID" value="PDA_v2.g25881"/>
</dbReference>
<keyword evidence="1" id="KW-1185">Reference proteome</keyword>
<accession>A0A914QF72</accession>
<dbReference type="AlphaFoldDB" id="A0A914QF72"/>
<name>A0A914QF72_9BILA</name>
<organism evidence="1 2">
    <name type="scientific">Panagrolaimus davidi</name>
    <dbReference type="NCBI Taxonomy" id="227884"/>
    <lineage>
        <taxon>Eukaryota</taxon>
        <taxon>Metazoa</taxon>
        <taxon>Ecdysozoa</taxon>
        <taxon>Nematoda</taxon>
        <taxon>Chromadorea</taxon>
        <taxon>Rhabditida</taxon>
        <taxon>Tylenchina</taxon>
        <taxon>Panagrolaimomorpha</taxon>
        <taxon>Panagrolaimoidea</taxon>
        <taxon>Panagrolaimidae</taxon>
        <taxon>Panagrolaimus</taxon>
    </lineage>
</organism>